<name>A0A6C0AFN8_9ZZZZ</name>
<dbReference type="AlphaFoldDB" id="A0A6C0AFN8"/>
<accession>A0A6C0AFN8</accession>
<reference evidence="1" key="1">
    <citation type="journal article" date="2020" name="Nature">
        <title>Giant virus diversity and host interactions through global metagenomics.</title>
        <authorList>
            <person name="Schulz F."/>
            <person name="Roux S."/>
            <person name="Paez-Espino D."/>
            <person name="Jungbluth S."/>
            <person name="Walsh D.A."/>
            <person name="Denef V.J."/>
            <person name="McMahon K.D."/>
            <person name="Konstantinidis K.T."/>
            <person name="Eloe-Fadrosh E.A."/>
            <person name="Kyrpides N.C."/>
            <person name="Woyke T."/>
        </authorList>
    </citation>
    <scope>NUCLEOTIDE SEQUENCE</scope>
    <source>
        <strain evidence="1">GVMAG-S-1021933-23</strain>
    </source>
</reference>
<protein>
    <submittedName>
        <fullName evidence="1">Uncharacterized protein</fullName>
    </submittedName>
</protein>
<dbReference type="EMBL" id="MN740594">
    <property type="protein sequence ID" value="QHS78151.1"/>
    <property type="molecule type" value="Genomic_DNA"/>
</dbReference>
<sequence>MLFFICDGVVHKLKKLYVFICDLFSGWFFYLEQSTSPSQM</sequence>
<evidence type="ECO:0000313" key="1">
    <source>
        <dbReference type="EMBL" id="QHS78151.1"/>
    </source>
</evidence>
<proteinExistence type="predicted"/>
<organism evidence="1">
    <name type="scientific">viral metagenome</name>
    <dbReference type="NCBI Taxonomy" id="1070528"/>
    <lineage>
        <taxon>unclassified sequences</taxon>
        <taxon>metagenomes</taxon>
        <taxon>organismal metagenomes</taxon>
    </lineage>
</organism>